<organism evidence="2 3">
    <name type="scientific">Actinoplanes derwentensis</name>
    <dbReference type="NCBI Taxonomy" id="113562"/>
    <lineage>
        <taxon>Bacteria</taxon>
        <taxon>Bacillati</taxon>
        <taxon>Actinomycetota</taxon>
        <taxon>Actinomycetes</taxon>
        <taxon>Micromonosporales</taxon>
        <taxon>Micromonosporaceae</taxon>
        <taxon>Actinoplanes</taxon>
    </lineage>
</organism>
<dbReference type="Proteomes" id="UP000198688">
    <property type="component" value="Chromosome I"/>
</dbReference>
<evidence type="ECO:0000313" key="2">
    <source>
        <dbReference type="EMBL" id="SDS64690.1"/>
    </source>
</evidence>
<dbReference type="EMBL" id="LT629758">
    <property type="protein sequence ID" value="SDS64690.1"/>
    <property type="molecule type" value="Genomic_DNA"/>
</dbReference>
<dbReference type="AlphaFoldDB" id="A0A1H1TWS5"/>
<gene>
    <name evidence="2" type="ORF">SAMN04489716_1266</name>
</gene>
<accession>A0A1H1TWS5</accession>
<keyword evidence="3" id="KW-1185">Reference proteome</keyword>
<dbReference type="STRING" id="113562.SAMN04489716_1266"/>
<sequence length="100" mass="10320">MARFVTTTYPAVDPREPVVKVAQGQGRILYPPKPPEETTETPLDAATAEALPQIEAPSHAEPPAEASAEPPAAELPVGPLAGEAPVASPAGEWGEAFPES</sequence>
<reference evidence="2 3" key="1">
    <citation type="submission" date="2016-10" db="EMBL/GenBank/DDBJ databases">
        <authorList>
            <person name="de Groot N.N."/>
        </authorList>
    </citation>
    <scope>NUCLEOTIDE SEQUENCE [LARGE SCALE GENOMIC DNA]</scope>
    <source>
        <strain evidence="2 3">DSM 43941</strain>
    </source>
</reference>
<evidence type="ECO:0000313" key="3">
    <source>
        <dbReference type="Proteomes" id="UP000198688"/>
    </source>
</evidence>
<name>A0A1H1TWS5_9ACTN</name>
<feature type="compositionally biased region" description="Low complexity" evidence="1">
    <location>
        <begin position="40"/>
        <end position="74"/>
    </location>
</feature>
<evidence type="ECO:0000256" key="1">
    <source>
        <dbReference type="SAM" id="MobiDB-lite"/>
    </source>
</evidence>
<feature type="region of interest" description="Disordered" evidence="1">
    <location>
        <begin position="23"/>
        <end position="100"/>
    </location>
</feature>
<proteinExistence type="predicted"/>
<protein>
    <submittedName>
        <fullName evidence="2">Uncharacterized protein</fullName>
    </submittedName>
</protein>